<proteinExistence type="predicted"/>
<dbReference type="AlphaFoldDB" id="A0A0G3VSM1"/>
<protein>
    <submittedName>
        <fullName evidence="1">Uncharacterized protein</fullName>
    </submittedName>
</protein>
<organism evidence="1">
    <name type="scientific">uncultured organism</name>
    <dbReference type="NCBI Taxonomy" id="155900"/>
    <lineage>
        <taxon>unclassified sequences</taxon>
        <taxon>environmental samples</taxon>
    </lineage>
</organism>
<accession>A0A0G3VSM1</accession>
<reference evidence="1" key="1">
    <citation type="journal article" date="2015" name="Front. Microbiol.">
        <title>Identification of novel esterase-active enzymes from hot environments by use of the host bacterium Thermus thermophilus.</title>
        <authorList>
            <person name="Leis B."/>
            <person name="Angelov A."/>
            <person name="Mientus M."/>
            <person name="Li H."/>
            <person name="Pham V.T."/>
            <person name="Lauinger B."/>
            <person name="Bongen P."/>
            <person name="Pietruszka J."/>
            <person name="Goncalves L.G."/>
            <person name="Santos H."/>
            <person name="Liebl W."/>
        </authorList>
    </citation>
    <scope>NUCLEOTIDE SEQUENCE</scope>
</reference>
<name>A0A0G3VSM1_9ZZZZ</name>
<sequence length="107" mass="12540">MIKYAEYTRHSLTEPLLLVYLYKKVEDGKIVSAFRIQMYKNMTISVFEDDKLQGGDVVDILTGNVDNVKKIIDKYYEESIDDLVIYGEQKYVDELLNKFEDKETQNA</sequence>
<dbReference type="EMBL" id="KP892656">
    <property type="protein sequence ID" value="AKL88129.1"/>
    <property type="molecule type" value="Genomic_DNA"/>
</dbReference>
<evidence type="ECO:0000313" key="1">
    <source>
        <dbReference type="EMBL" id="AKL88129.1"/>
    </source>
</evidence>